<dbReference type="RefSeq" id="WP_204195295.1">
    <property type="nucleotide sequence ID" value="NZ_JAFEMC010000001.1"/>
</dbReference>
<keyword evidence="1" id="KW-1133">Transmembrane helix</keyword>
<reference evidence="2 3" key="1">
    <citation type="submission" date="2020-12" db="EMBL/GenBank/DDBJ databases">
        <title>Sphingomonas sp.</title>
        <authorList>
            <person name="Kim M.K."/>
        </authorList>
    </citation>
    <scope>NUCLEOTIDE SEQUENCE [LARGE SCALE GENOMIC DNA]</scope>
    <source>
        <strain evidence="2 3">BT552</strain>
    </source>
</reference>
<evidence type="ECO:0000313" key="3">
    <source>
        <dbReference type="Proteomes" id="UP000763641"/>
    </source>
</evidence>
<organism evidence="2 3">
    <name type="scientific">Sphingomonas longa</name>
    <dbReference type="NCBI Taxonomy" id="2778730"/>
    <lineage>
        <taxon>Bacteria</taxon>
        <taxon>Pseudomonadati</taxon>
        <taxon>Pseudomonadota</taxon>
        <taxon>Alphaproteobacteria</taxon>
        <taxon>Sphingomonadales</taxon>
        <taxon>Sphingomonadaceae</taxon>
        <taxon>Sphingomonas</taxon>
    </lineage>
</organism>
<evidence type="ECO:0000313" key="2">
    <source>
        <dbReference type="EMBL" id="MBM6575603.1"/>
    </source>
</evidence>
<evidence type="ECO:0000256" key="1">
    <source>
        <dbReference type="SAM" id="Phobius"/>
    </source>
</evidence>
<comment type="caution">
    <text evidence="2">The sequence shown here is derived from an EMBL/GenBank/DDBJ whole genome shotgun (WGS) entry which is preliminary data.</text>
</comment>
<accession>A0ABS2D3V0</accession>
<protein>
    <submittedName>
        <fullName evidence="2">Uncharacterized protein</fullName>
    </submittedName>
</protein>
<name>A0ABS2D3V0_9SPHN</name>
<proteinExistence type="predicted"/>
<dbReference type="EMBL" id="JAFEMC010000001">
    <property type="protein sequence ID" value="MBM6575603.1"/>
    <property type="molecule type" value="Genomic_DNA"/>
</dbReference>
<keyword evidence="3" id="KW-1185">Reference proteome</keyword>
<sequence>MNGVSEPSQTVQRVKVGVIGLAAVVLLIALASAIIGSATRERPVAGTAQANLVASMAAGNDAAPIPVEGEPLAQMGAAPGANVQDGADVSR</sequence>
<feature type="transmembrane region" description="Helical" evidence="1">
    <location>
        <begin position="16"/>
        <end position="35"/>
    </location>
</feature>
<dbReference type="Proteomes" id="UP000763641">
    <property type="component" value="Unassembled WGS sequence"/>
</dbReference>
<keyword evidence="1" id="KW-0812">Transmembrane</keyword>
<gene>
    <name evidence="2" type="ORF">ILT43_04410</name>
</gene>
<keyword evidence="1" id="KW-0472">Membrane</keyword>